<comment type="caution">
    <text evidence="2">The sequence shown here is derived from an EMBL/GenBank/DDBJ whole genome shotgun (WGS) entry which is preliminary data.</text>
</comment>
<dbReference type="Proteomes" id="UP000799777">
    <property type="component" value="Unassembled WGS sequence"/>
</dbReference>
<feature type="compositionally biased region" description="Polar residues" evidence="1">
    <location>
        <begin position="104"/>
        <end position="113"/>
    </location>
</feature>
<proteinExistence type="predicted"/>
<evidence type="ECO:0000313" key="2">
    <source>
        <dbReference type="EMBL" id="KAF2024349.1"/>
    </source>
</evidence>
<sequence>MPSAPPSSSVPYAKKIKWLREDTHDYTKYLTSPSSTTDTSTVEKAVQELNVKDKDLSEEEQIEAIRKSFLMPSHPAEENTGGIAKESSNSTASTHQIHDEDHSGITSGGNVSANAHKANPGPVHADNLPTPETKEDLKKRAEELNK</sequence>
<organism evidence="2 3">
    <name type="scientific">Setomelanomma holmii</name>
    <dbReference type="NCBI Taxonomy" id="210430"/>
    <lineage>
        <taxon>Eukaryota</taxon>
        <taxon>Fungi</taxon>
        <taxon>Dikarya</taxon>
        <taxon>Ascomycota</taxon>
        <taxon>Pezizomycotina</taxon>
        <taxon>Dothideomycetes</taxon>
        <taxon>Pleosporomycetidae</taxon>
        <taxon>Pleosporales</taxon>
        <taxon>Pleosporineae</taxon>
        <taxon>Phaeosphaeriaceae</taxon>
        <taxon>Setomelanomma</taxon>
    </lineage>
</organism>
<keyword evidence="3" id="KW-1185">Reference proteome</keyword>
<name>A0A9P4GZE1_9PLEO</name>
<feature type="compositionally biased region" description="Basic and acidic residues" evidence="1">
    <location>
        <begin position="132"/>
        <end position="146"/>
    </location>
</feature>
<evidence type="ECO:0000313" key="3">
    <source>
        <dbReference type="Proteomes" id="UP000799777"/>
    </source>
</evidence>
<accession>A0A9P4GZE1</accession>
<reference evidence="2" key="1">
    <citation type="journal article" date="2020" name="Stud. Mycol.">
        <title>101 Dothideomycetes genomes: a test case for predicting lifestyles and emergence of pathogens.</title>
        <authorList>
            <person name="Haridas S."/>
            <person name="Albert R."/>
            <person name="Binder M."/>
            <person name="Bloem J."/>
            <person name="Labutti K."/>
            <person name="Salamov A."/>
            <person name="Andreopoulos B."/>
            <person name="Baker S."/>
            <person name="Barry K."/>
            <person name="Bills G."/>
            <person name="Bluhm B."/>
            <person name="Cannon C."/>
            <person name="Castanera R."/>
            <person name="Culley D."/>
            <person name="Daum C."/>
            <person name="Ezra D."/>
            <person name="Gonzalez J."/>
            <person name="Henrissat B."/>
            <person name="Kuo A."/>
            <person name="Liang C."/>
            <person name="Lipzen A."/>
            <person name="Lutzoni F."/>
            <person name="Magnuson J."/>
            <person name="Mondo S."/>
            <person name="Nolan M."/>
            <person name="Ohm R."/>
            <person name="Pangilinan J."/>
            <person name="Park H.-J."/>
            <person name="Ramirez L."/>
            <person name="Alfaro M."/>
            <person name="Sun H."/>
            <person name="Tritt A."/>
            <person name="Yoshinaga Y."/>
            <person name="Zwiers L.-H."/>
            <person name="Turgeon B."/>
            <person name="Goodwin S."/>
            <person name="Spatafora J."/>
            <person name="Crous P."/>
            <person name="Grigoriev I."/>
        </authorList>
    </citation>
    <scope>NUCLEOTIDE SEQUENCE</scope>
    <source>
        <strain evidence="2">CBS 110217</strain>
    </source>
</reference>
<gene>
    <name evidence="2" type="ORF">EK21DRAFT_78911</name>
</gene>
<evidence type="ECO:0000256" key="1">
    <source>
        <dbReference type="SAM" id="MobiDB-lite"/>
    </source>
</evidence>
<dbReference type="OrthoDB" id="2532734at2759"/>
<protein>
    <submittedName>
        <fullName evidence="2">Uncharacterized protein</fullName>
    </submittedName>
</protein>
<feature type="compositionally biased region" description="Polar residues" evidence="1">
    <location>
        <begin position="86"/>
        <end position="95"/>
    </location>
</feature>
<dbReference type="AlphaFoldDB" id="A0A9P4GZE1"/>
<dbReference type="EMBL" id="ML978298">
    <property type="protein sequence ID" value="KAF2024349.1"/>
    <property type="molecule type" value="Genomic_DNA"/>
</dbReference>
<feature type="region of interest" description="Disordered" evidence="1">
    <location>
        <begin position="66"/>
        <end position="146"/>
    </location>
</feature>